<proteinExistence type="predicted"/>
<reference evidence="2 3" key="1">
    <citation type="submission" date="2013-02" db="EMBL/GenBank/DDBJ databases">
        <title>The Genome Annotation of Plasmodium falciparum MaliPS096_E11.</title>
        <authorList>
            <consortium name="The Broad Institute Genome Sequencing Platform"/>
            <consortium name="The Broad Institute Genome Sequencing Center for Infectious Disease"/>
            <person name="Neafsey D."/>
            <person name="Hoffman S."/>
            <person name="Volkman S."/>
            <person name="Rosenthal P."/>
            <person name="Walker B."/>
            <person name="Young S.K."/>
            <person name="Zeng Q."/>
            <person name="Gargeya S."/>
            <person name="Fitzgerald M."/>
            <person name="Haas B."/>
            <person name="Abouelleil A."/>
            <person name="Allen A.W."/>
            <person name="Alvarado L."/>
            <person name="Arachchi H.M."/>
            <person name="Berlin A.M."/>
            <person name="Chapman S.B."/>
            <person name="Gainer-Dewar J."/>
            <person name="Goldberg J."/>
            <person name="Griggs A."/>
            <person name="Gujja S."/>
            <person name="Hansen M."/>
            <person name="Howarth C."/>
            <person name="Imamovic A."/>
            <person name="Ireland A."/>
            <person name="Larimer J."/>
            <person name="McCowan C."/>
            <person name="Murphy C."/>
            <person name="Pearson M."/>
            <person name="Poon T.W."/>
            <person name="Priest M."/>
            <person name="Roberts A."/>
            <person name="Saif S."/>
            <person name="Shea T."/>
            <person name="Sisk P."/>
            <person name="Sykes S."/>
            <person name="Wortman J."/>
            <person name="Nusbaum C."/>
            <person name="Birren B."/>
        </authorList>
    </citation>
    <scope>NUCLEOTIDE SEQUENCE [LARGE SCALE GENOMIC DNA]</scope>
    <source>
        <strain evidence="2 3">MaliPS096_E11</strain>
    </source>
</reference>
<evidence type="ECO:0000313" key="2">
    <source>
        <dbReference type="EMBL" id="ETW51506.1"/>
    </source>
</evidence>
<evidence type="ECO:0000256" key="1">
    <source>
        <dbReference type="SAM" id="Coils"/>
    </source>
</evidence>
<reference evidence="2 3" key="2">
    <citation type="submission" date="2013-02" db="EMBL/GenBank/DDBJ databases">
        <title>The Genome Sequence of Plasmodium falciparum MaliPS096_E11.</title>
        <authorList>
            <consortium name="The Broad Institute Genome Sequencing Platform"/>
            <consortium name="The Broad Institute Genome Sequencing Center for Infectious Disease"/>
            <person name="Neafsey D."/>
            <person name="Cheeseman I."/>
            <person name="Volkman S."/>
            <person name="Adams J."/>
            <person name="Walker B."/>
            <person name="Young S.K."/>
            <person name="Zeng Q."/>
            <person name="Gargeya S."/>
            <person name="Fitzgerald M."/>
            <person name="Haas B."/>
            <person name="Abouelleil A."/>
            <person name="Alvarado L."/>
            <person name="Arachchi H.M."/>
            <person name="Berlin A.M."/>
            <person name="Chapman S.B."/>
            <person name="Dewar J."/>
            <person name="Goldberg J."/>
            <person name="Griggs A."/>
            <person name="Gujja S."/>
            <person name="Hansen M."/>
            <person name="Howarth C."/>
            <person name="Imamovic A."/>
            <person name="Larimer J."/>
            <person name="McCowan C."/>
            <person name="Murphy C."/>
            <person name="Neiman D."/>
            <person name="Pearson M."/>
            <person name="Priest M."/>
            <person name="Roberts A."/>
            <person name="Saif S."/>
            <person name="Shea T."/>
            <person name="Sisk P."/>
            <person name="Sykes S."/>
            <person name="Wortman J."/>
            <person name="Nusbaum C."/>
            <person name="Birren B."/>
        </authorList>
    </citation>
    <scope>NUCLEOTIDE SEQUENCE [LARGE SCALE GENOMIC DNA]</scope>
    <source>
        <strain evidence="2 3">MaliPS096_E11</strain>
    </source>
</reference>
<dbReference type="Proteomes" id="UP000030699">
    <property type="component" value="Unassembled WGS sequence"/>
</dbReference>
<dbReference type="AlphaFoldDB" id="A0A024WY27"/>
<protein>
    <submittedName>
        <fullName evidence="2">Uncharacterized protein</fullName>
    </submittedName>
</protein>
<feature type="coiled-coil region" evidence="1">
    <location>
        <begin position="16"/>
        <end position="47"/>
    </location>
</feature>
<dbReference type="EMBL" id="KI925485">
    <property type="protein sequence ID" value="ETW51506.1"/>
    <property type="molecule type" value="Genomic_DNA"/>
</dbReference>
<evidence type="ECO:0000313" key="3">
    <source>
        <dbReference type="Proteomes" id="UP000030699"/>
    </source>
</evidence>
<sequence length="90" mass="10576">MRKDRTIEPLKIINGKNKLIKDLKKIQEQVERKIRKYKIQMDQENKKPPPSKNKINMKSINLDIDDDQNVDSQGIVDYVLNQIGNKKMGQ</sequence>
<keyword evidence="1" id="KW-0175">Coiled coil</keyword>
<gene>
    <name evidence="2" type="ORF">PFMALIP_00482</name>
</gene>
<accession>A0A024WY27</accession>
<organism evidence="2 3">
    <name type="scientific">Plasmodium falciparum MaliPS096_E11</name>
    <dbReference type="NCBI Taxonomy" id="1036727"/>
    <lineage>
        <taxon>Eukaryota</taxon>
        <taxon>Sar</taxon>
        <taxon>Alveolata</taxon>
        <taxon>Apicomplexa</taxon>
        <taxon>Aconoidasida</taxon>
        <taxon>Haemosporida</taxon>
        <taxon>Plasmodiidae</taxon>
        <taxon>Plasmodium</taxon>
        <taxon>Plasmodium (Laverania)</taxon>
    </lineage>
</organism>
<name>A0A024WY27_PLAFA</name>